<organism evidence="7 8">
    <name type="scientific">Tepidamorphus gemmatus</name>
    <dbReference type="NCBI Taxonomy" id="747076"/>
    <lineage>
        <taxon>Bacteria</taxon>
        <taxon>Pseudomonadati</taxon>
        <taxon>Pseudomonadota</taxon>
        <taxon>Alphaproteobacteria</taxon>
        <taxon>Hyphomicrobiales</taxon>
        <taxon>Tepidamorphaceae</taxon>
        <taxon>Tepidamorphus</taxon>
    </lineage>
</organism>
<dbReference type="Pfam" id="PF01810">
    <property type="entry name" value="LysE"/>
    <property type="match status" value="1"/>
</dbReference>
<sequence>MTLEMWLLFAPACFAINMYPGPNNMVALGNSARFGFAHAYLASLGRVPAFALMIAMVAVGLGVVLSASELFFTLLKWLGAAYLVWLGIRMMRSPVVLSSLSGAGVKEPLRRLATREFLVAASNPKAIVTFTAFFPQFLVPGGDFVLQMTLMGAAFILFEAMAVAVYAFAGARVGALAGTVQRMRWVNRISGGALIGAGIMLAFARRPQAA</sequence>
<keyword evidence="3 6" id="KW-0812">Transmembrane</keyword>
<proteinExistence type="predicted"/>
<dbReference type="AlphaFoldDB" id="A0A4V2UYR4"/>
<feature type="transmembrane region" description="Helical" evidence="6">
    <location>
        <begin position="117"/>
        <end position="138"/>
    </location>
</feature>
<keyword evidence="5 6" id="KW-0472">Membrane</keyword>
<name>A0A4V2UYR4_9HYPH</name>
<evidence type="ECO:0000313" key="8">
    <source>
        <dbReference type="Proteomes" id="UP000295678"/>
    </source>
</evidence>
<comment type="subcellular location">
    <subcellularLocation>
        <location evidence="1">Cell membrane</location>
        <topology evidence="1">Multi-pass membrane protein</topology>
    </subcellularLocation>
</comment>
<evidence type="ECO:0000256" key="5">
    <source>
        <dbReference type="ARBA" id="ARBA00023136"/>
    </source>
</evidence>
<dbReference type="GO" id="GO:0015171">
    <property type="term" value="F:amino acid transmembrane transporter activity"/>
    <property type="evidence" value="ECO:0007669"/>
    <property type="project" value="TreeGrafter"/>
</dbReference>
<evidence type="ECO:0000256" key="4">
    <source>
        <dbReference type="ARBA" id="ARBA00022989"/>
    </source>
</evidence>
<dbReference type="PANTHER" id="PTHR30086">
    <property type="entry name" value="ARGININE EXPORTER PROTEIN ARGO"/>
    <property type="match status" value="1"/>
</dbReference>
<dbReference type="InterPro" id="IPR001123">
    <property type="entry name" value="LeuE-type"/>
</dbReference>
<dbReference type="PIRSF" id="PIRSF006324">
    <property type="entry name" value="LeuE"/>
    <property type="match status" value="1"/>
</dbReference>
<evidence type="ECO:0000256" key="6">
    <source>
        <dbReference type="SAM" id="Phobius"/>
    </source>
</evidence>
<feature type="transmembrane region" description="Helical" evidence="6">
    <location>
        <begin position="6"/>
        <end position="27"/>
    </location>
</feature>
<dbReference type="RefSeq" id="WP_132807296.1">
    <property type="nucleotide sequence ID" value="NZ_SMAK01000009.1"/>
</dbReference>
<gene>
    <name evidence="7" type="ORF">EDC22_10943</name>
</gene>
<reference evidence="7 8" key="1">
    <citation type="submission" date="2019-03" db="EMBL/GenBank/DDBJ databases">
        <title>Genomic Encyclopedia of Type Strains, Phase IV (KMG-IV): sequencing the most valuable type-strain genomes for metagenomic binning, comparative biology and taxonomic classification.</title>
        <authorList>
            <person name="Goeker M."/>
        </authorList>
    </citation>
    <scope>NUCLEOTIDE SEQUENCE [LARGE SCALE GENOMIC DNA]</scope>
    <source>
        <strain evidence="7 8">DSM 19345</strain>
    </source>
</reference>
<feature type="transmembrane region" description="Helical" evidence="6">
    <location>
        <begin position="185"/>
        <end position="204"/>
    </location>
</feature>
<comment type="caution">
    <text evidence="7">The sequence shown here is derived from an EMBL/GenBank/DDBJ whole genome shotgun (WGS) entry which is preliminary data.</text>
</comment>
<dbReference type="OrthoDB" id="9804822at2"/>
<feature type="transmembrane region" description="Helical" evidence="6">
    <location>
        <begin position="150"/>
        <end position="173"/>
    </location>
</feature>
<dbReference type="Proteomes" id="UP000295678">
    <property type="component" value="Unassembled WGS sequence"/>
</dbReference>
<dbReference type="GO" id="GO:0005886">
    <property type="term" value="C:plasma membrane"/>
    <property type="evidence" value="ECO:0007669"/>
    <property type="project" value="UniProtKB-SubCell"/>
</dbReference>
<dbReference type="EMBL" id="SMAK01000009">
    <property type="protein sequence ID" value="TCT08368.1"/>
    <property type="molecule type" value="Genomic_DNA"/>
</dbReference>
<keyword evidence="8" id="KW-1185">Reference proteome</keyword>
<keyword evidence="2" id="KW-1003">Cell membrane</keyword>
<evidence type="ECO:0000256" key="3">
    <source>
        <dbReference type="ARBA" id="ARBA00022692"/>
    </source>
</evidence>
<evidence type="ECO:0000313" key="7">
    <source>
        <dbReference type="EMBL" id="TCT08368.1"/>
    </source>
</evidence>
<keyword evidence="4 6" id="KW-1133">Transmembrane helix</keyword>
<dbReference type="PANTHER" id="PTHR30086:SF20">
    <property type="entry name" value="ARGININE EXPORTER PROTEIN ARGO-RELATED"/>
    <property type="match status" value="1"/>
</dbReference>
<evidence type="ECO:0000256" key="2">
    <source>
        <dbReference type="ARBA" id="ARBA00022475"/>
    </source>
</evidence>
<protein>
    <submittedName>
        <fullName evidence="7">Threonine/homoserine/homoserine lactone efflux protein</fullName>
    </submittedName>
</protein>
<evidence type="ECO:0000256" key="1">
    <source>
        <dbReference type="ARBA" id="ARBA00004651"/>
    </source>
</evidence>
<accession>A0A4V2UYR4</accession>
<feature type="transmembrane region" description="Helical" evidence="6">
    <location>
        <begin position="39"/>
        <end position="64"/>
    </location>
</feature>